<dbReference type="Proteomes" id="UP000769766">
    <property type="component" value="Unassembled WGS sequence"/>
</dbReference>
<gene>
    <name evidence="2" type="ORF">HYY20_00430</name>
</gene>
<name>A0A932CKZ8_UNCTE</name>
<dbReference type="InterPro" id="IPR007842">
    <property type="entry name" value="HEPN_dom"/>
</dbReference>
<accession>A0A932CKZ8</accession>
<dbReference type="PROSITE" id="PS50910">
    <property type="entry name" value="HEPN"/>
    <property type="match status" value="1"/>
</dbReference>
<dbReference type="Gene3D" id="1.20.120.330">
    <property type="entry name" value="Nucleotidyltransferases domain 2"/>
    <property type="match status" value="1"/>
</dbReference>
<dbReference type="SUPFAM" id="SSF81593">
    <property type="entry name" value="Nucleotidyltransferase substrate binding subunit/domain"/>
    <property type="match status" value="1"/>
</dbReference>
<dbReference type="AlphaFoldDB" id="A0A932CKZ8"/>
<dbReference type="SMART" id="SM00748">
    <property type="entry name" value="HEPN"/>
    <property type="match status" value="1"/>
</dbReference>
<sequence length="143" mass="16159">MQVTQEARYRLRLAEGFLEEARQDMGLKRWRSCVDNSQLAVENAAKAVLTLLGPVGRTHNPAILLRKALEENRFPQEVHPQVERLAECAKFLGPDVHIESDYGDETGWRTPWELFDEADAQQALSLSEDAVLLAKQLFLSSTP</sequence>
<evidence type="ECO:0000313" key="3">
    <source>
        <dbReference type="Proteomes" id="UP000769766"/>
    </source>
</evidence>
<evidence type="ECO:0000259" key="1">
    <source>
        <dbReference type="PROSITE" id="PS50910"/>
    </source>
</evidence>
<proteinExistence type="predicted"/>
<protein>
    <submittedName>
        <fullName evidence="2">HEPN domain-containing protein</fullName>
    </submittedName>
</protein>
<evidence type="ECO:0000313" key="2">
    <source>
        <dbReference type="EMBL" id="MBI2875330.1"/>
    </source>
</evidence>
<organism evidence="2 3">
    <name type="scientific">Tectimicrobiota bacterium</name>
    <dbReference type="NCBI Taxonomy" id="2528274"/>
    <lineage>
        <taxon>Bacteria</taxon>
        <taxon>Pseudomonadati</taxon>
        <taxon>Nitrospinota/Tectimicrobiota group</taxon>
        <taxon>Candidatus Tectimicrobiota</taxon>
    </lineage>
</organism>
<comment type="caution">
    <text evidence="2">The sequence shown here is derived from an EMBL/GenBank/DDBJ whole genome shotgun (WGS) entry which is preliminary data.</text>
</comment>
<dbReference type="Pfam" id="PF05168">
    <property type="entry name" value="HEPN"/>
    <property type="match status" value="1"/>
</dbReference>
<reference evidence="2" key="1">
    <citation type="submission" date="2020-07" db="EMBL/GenBank/DDBJ databases">
        <title>Huge and variable diversity of episymbiotic CPR bacteria and DPANN archaea in groundwater ecosystems.</title>
        <authorList>
            <person name="He C.Y."/>
            <person name="Keren R."/>
            <person name="Whittaker M."/>
            <person name="Farag I.F."/>
            <person name="Doudna J."/>
            <person name="Cate J.H.D."/>
            <person name="Banfield J.F."/>
        </authorList>
    </citation>
    <scope>NUCLEOTIDE SEQUENCE</scope>
    <source>
        <strain evidence="2">NC_groundwater_672_Ag_B-0.1um_62_36</strain>
    </source>
</reference>
<feature type="domain" description="HEPN" evidence="1">
    <location>
        <begin position="11"/>
        <end position="130"/>
    </location>
</feature>
<dbReference type="EMBL" id="JACPRF010000015">
    <property type="protein sequence ID" value="MBI2875330.1"/>
    <property type="molecule type" value="Genomic_DNA"/>
</dbReference>